<evidence type="ECO:0000259" key="2">
    <source>
        <dbReference type="SMART" id="SM00892"/>
    </source>
</evidence>
<dbReference type="PANTHER" id="PTHR21472:SF7">
    <property type="entry name" value="ENDONUCLEASE G, MITOCHONDRIAL-LIKE ISOFORM X2"/>
    <property type="match status" value="1"/>
</dbReference>
<dbReference type="PANTHER" id="PTHR21472">
    <property type="entry name" value="ENDONUCLEASE DOMAIN-CONTAINING 1 PROTEIN ENDOD1"/>
    <property type="match status" value="1"/>
</dbReference>
<feature type="chain" id="PRO_5028021196" evidence="1">
    <location>
        <begin position="30"/>
        <end position="775"/>
    </location>
</feature>
<dbReference type="GO" id="GO:0016787">
    <property type="term" value="F:hydrolase activity"/>
    <property type="evidence" value="ECO:0007669"/>
    <property type="project" value="InterPro"/>
</dbReference>
<keyword evidence="1" id="KW-0732">Signal</keyword>
<protein>
    <submittedName>
        <fullName evidence="4">Uncharacterized protein LOC109471261</fullName>
    </submittedName>
</protein>
<dbReference type="Gene3D" id="3.40.570.10">
    <property type="entry name" value="Extracellular Endonuclease, subunit A"/>
    <property type="match status" value="2"/>
</dbReference>
<accession>A0A6P4YWI4</accession>
<gene>
    <name evidence="4" type="primary">LOC109471261</name>
</gene>
<keyword evidence="3" id="KW-1185">Reference proteome</keyword>
<dbReference type="SMART" id="SM00892">
    <property type="entry name" value="Endonuclease_NS"/>
    <property type="match status" value="2"/>
</dbReference>
<feature type="signal peptide" evidence="1">
    <location>
        <begin position="1"/>
        <end position="29"/>
    </location>
</feature>
<dbReference type="InterPro" id="IPR044925">
    <property type="entry name" value="His-Me_finger_sf"/>
</dbReference>
<dbReference type="Proteomes" id="UP000515135">
    <property type="component" value="Unplaced"/>
</dbReference>
<dbReference type="KEGG" id="bbel:109471261"/>
<dbReference type="AlphaFoldDB" id="A0A6P4YWI4"/>
<dbReference type="InterPro" id="IPR039015">
    <property type="entry name" value="ENDOD1"/>
</dbReference>
<name>A0A6P4YWI4_BRABE</name>
<reference evidence="4" key="1">
    <citation type="submission" date="2025-08" db="UniProtKB">
        <authorList>
            <consortium name="RefSeq"/>
        </authorList>
    </citation>
    <scope>IDENTIFICATION</scope>
    <source>
        <tissue evidence="4">Gonad</tissue>
    </source>
</reference>
<evidence type="ECO:0000256" key="1">
    <source>
        <dbReference type="SAM" id="SignalP"/>
    </source>
</evidence>
<dbReference type="InterPro" id="IPR044929">
    <property type="entry name" value="DNA/RNA_non-sp_Endonuclease_sf"/>
</dbReference>
<dbReference type="SUPFAM" id="SSF54060">
    <property type="entry name" value="His-Me finger endonucleases"/>
    <property type="match status" value="2"/>
</dbReference>
<dbReference type="InterPro" id="IPR001604">
    <property type="entry name" value="Endo_G_ENPP1-like_dom"/>
</dbReference>
<dbReference type="RefSeq" id="XP_019626104.1">
    <property type="nucleotide sequence ID" value="XM_019770545.1"/>
</dbReference>
<dbReference type="OrthoDB" id="69221at2759"/>
<evidence type="ECO:0000313" key="4">
    <source>
        <dbReference type="RefSeq" id="XP_019626104.1"/>
    </source>
</evidence>
<feature type="domain" description="DNA/RNA non-specific endonuclease/pyrophosphatase/phosphodiesterase" evidence="2">
    <location>
        <begin position="468"/>
        <end position="738"/>
    </location>
</feature>
<sequence>MGELKGQVGFMAAMLVNTILFSTMSQANGALYTQPKSKCSQRHDDPAPKHECSTRCSRITSSCDNFFIGDSWPKSSFQSSESTCRICHTLAGEKTLVFATAFNTHYRIPEYTASAITRDPDVPEQDRPSSSLWDRVQLGLCGKEVHSAISDKCKGLQTESWGVTRMSDIWKATETRCRLSDPSFDDLQQSYCGDCQGLDSDYSGCGNTYNRGHINPNAINDKDADVQNGTFSMINVAPQDDDFNQCVWQPYECAVGRKADQVYQNAEKAGSNSKTLYMITGTKLGGQTTWMKGRVAIPGYFWKALCYPGDEKAGLRPFGVGFYGRNIDCSTMTSLPLDEFEAWLYDGADEHLFPGSVCAGPVDNWDGLDAHVAEIAHDCRNEHLQESCESSWRDERCSTTLAVELQQLKQAECSRSQDSPAPQHECSTRCSRLTSSCDNFFIGDSWPKSSFQSSESTCRICHTLAGEKTLVFATAFNTHYRIPEYTASAITRDPDVPEQDRPSSSLWDRVQLGLCGKEVHSAISDKCKGLQTESWGVTRMSDIWKASETHCRLSNPSFDDLQQSYCGDCQGLDSDYSGCGNTYNRGHINPNAINDKDADVQNGTFSMINVAPQDDDFNQCVWQPYECAVGRKADQVYQNAEKAGSNSKTLYIITGTKLGGQTTWMKGRVAIPGYFWKALCYPGDEKVGLRPFGVGFYGRNIDCSTMTSLPLDKFEAWLYDGADEHLFPGSVCAGPVDNWEGLDAYVAEIAHDCRNEHLQEDCESSWRDVRCGTSG</sequence>
<dbReference type="GO" id="GO:0046872">
    <property type="term" value="F:metal ion binding"/>
    <property type="evidence" value="ECO:0007669"/>
    <property type="project" value="InterPro"/>
</dbReference>
<organism evidence="3 4">
    <name type="scientific">Branchiostoma belcheri</name>
    <name type="common">Amphioxus</name>
    <dbReference type="NCBI Taxonomy" id="7741"/>
    <lineage>
        <taxon>Eukaryota</taxon>
        <taxon>Metazoa</taxon>
        <taxon>Chordata</taxon>
        <taxon>Cephalochordata</taxon>
        <taxon>Leptocardii</taxon>
        <taxon>Amphioxiformes</taxon>
        <taxon>Branchiostomatidae</taxon>
        <taxon>Branchiostoma</taxon>
    </lineage>
</organism>
<dbReference type="Pfam" id="PF01223">
    <property type="entry name" value="Endonuclease_NS"/>
    <property type="match status" value="2"/>
</dbReference>
<dbReference type="GO" id="GO:0003676">
    <property type="term" value="F:nucleic acid binding"/>
    <property type="evidence" value="ECO:0007669"/>
    <property type="project" value="InterPro"/>
</dbReference>
<dbReference type="GeneID" id="109471261"/>
<proteinExistence type="predicted"/>
<feature type="domain" description="DNA/RNA non-specific endonuclease/pyrophosphatase/phosphodiesterase" evidence="2">
    <location>
        <begin position="94"/>
        <end position="364"/>
    </location>
</feature>
<evidence type="ECO:0000313" key="3">
    <source>
        <dbReference type="Proteomes" id="UP000515135"/>
    </source>
</evidence>